<proteinExistence type="predicted"/>
<dbReference type="OrthoDB" id="1641131at2759"/>
<gene>
    <name evidence="3" type="ORF">OSTLU_29198</name>
</gene>
<name>A4RS03_OSTLU</name>
<reference evidence="3 4" key="1">
    <citation type="journal article" date="2007" name="Proc. Natl. Acad. Sci. U.S.A.">
        <title>The tiny eukaryote Ostreococcus provides genomic insights into the paradox of plankton speciation.</title>
        <authorList>
            <person name="Palenik B."/>
            <person name="Grimwood J."/>
            <person name="Aerts A."/>
            <person name="Rouze P."/>
            <person name="Salamov A."/>
            <person name="Putnam N."/>
            <person name="Dupont C."/>
            <person name="Jorgensen R."/>
            <person name="Derelle E."/>
            <person name="Rombauts S."/>
            <person name="Zhou K."/>
            <person name="Otillar R."/>
            <person name="Merchant S.S."/>
            <person name="Podell S."/>
            <person name="Gaasterland T."/>
            <person name="Napoli C."/>
            <person name="Gendler K."/>
            <person name="Manuell A."/>
            <person name="Tai V."/>
            <person name="Vallon O."/>
            <person name="Piganeau G."/>
            <person name="Jancek S."/>
            <person name="Heijde M."/>
            <person name="Jabbari K."/>
            <person name="Bowler C."/>
            <person name="Lohr M."/>
            <person name="Robbens S."/>
            <person name="Werner G."/>
            <person name="Dubchak I."/>
            <person name="Pazour G.J."/>
            <person name="Ren Q."/>
            <person name="Paulsen I."/>
            <person name="Delwiche C."/>
            <person name="Schmutz J."/>
            <person name="Rokhsar D."/>
            <person name="Van de Peer Y."/>
            <person name="Moreau H."/>
            <person name="Grigoriev I.V."/>
        </authorList>
    </citation>
    <scope>NUCLEOTIDE SEQUENCE [LARGE SCALE GENOMIC DNA]</scope>
    <source>
        <strain evidence="3 4">CCE9901</strain>
    </source>
</reference>
<evidence type="ECO:0000256" key="1">
    <source>
        <dbReference type="SAM" id="MobiDB-lite"/>
    </source>
</evidence>
<dbReference type="OMA" id="ASMEMAM"/>
<evidence type="ECO:0000313" key="4">
    <source>
        <dbReference type="Proteomes" id="UP000001568"/>
    </source>
</evidence>
<dbReference type="KEGG" id="olu:OSTLU_29198"/>
<dbReference type="AlphaFoldDB" id="A4RS03"/>
<sequence length="386" mass="40900">MSYCAAAVALGEILQRVSADVKDYVVDGDGDAAPPASLARACALMEAPEVTAAVARVATAVAHGAAVGASAGARMVTKRTSAGASSSGGDAAESDTLMESIVDALLEPKRLRAVSDFVGETSKSLLGAMVSVAKDNAEVLRAIAGFDDAGDGEAVERPSAADRAVAFLEKSKNKNLVVDFGRELVDAAMTTYVRTMGDDNMYADMFEAVRNPANKAVFLEMMHAMVETSVRTYVVASMEMAMHPDEMLRGGSYAASKRDDSPTSPLASRFTPVAQTPPRSNGVHNAHTDGEIHSPALFGTWKELFQAATETRENRRLVLATTGTATMAALRGFASGTYDVIFKGKFAGHRMHVQYWVLAVCFALASVVLLLFTRLFTLFALARLPT</sequence>
<keyword evidence="2" id="KW-0812">Transmembrane</keyword>
<organism evidence="3 4">
    <name type="scientific">Ostreococcus lucimarinus (strain CCE9901)</name>
    <dbReference type="NCBI Taxonomy" id="436017"/>
    <lineage>
        <taxon>Eukaryota</taxon>
        <taxon>Viridiplantae</taxon>
        <taxon>Chlorophyta</taxon>
        <taxon>Mamiellophyceae</taxon>
        <taxon>Mamiellales</taxon>
        <taxon>Bathycoccaceae</taxon>
        <taxon>Ostreococcus</taxon>
    </lineage>
</organism>
<feature type="transmembrane region" description="Helical" evidence="2">
    <location>
        <begin position="355"/>
        <end position="382"/>
    </location>
</feature>
<protein>
    <submittedName>
        <fullName evidence="3">Uncharacterized protein</fullName>
    </submittedName>
</protein>
<dbReference type="Proteomes" id="UP000001568">
    <property type="component" value="Chromosome 1"/>
</dbReference>
<dbReference type="Gramene" id="ABO94286">
    <property type="protein sequence ID" value="ABO94286"/>
    <property type="gene ID" value="OSTLU_29198"/>
</dbReference>
<dbReference type="EMBL" id="CP000581">
    <property type="protein sequence ID" value="ABO94286.1"/>
    <property type="molecule type" value="Genomic_DNA"/>
</dbReference>
<feature type="compositionally biased region" description="Polar residues" evidence="1">
    <location>
        <begin position="273"/>
        <end position="283"/>
    </location>
</feature>
<dbReference type="HOGENOM" id="CLU_716462_0_0_1"/>
<dbReference type="RefSeq" id="XP_001415994.1">
    <property type="nucleotide sequence ID" value="XM_001415957.1"/>
</dbReference>
<feature type="region of interest" description="Disordered" evidence="1">
    <location>
        <begin position="251"/>
        <end position="287"/>
    </location>
</feature>
<keyword evidence="4" id="KW-1185">Reference proteome</keyword>
<evidence type="ECO:0000313" key="3">
    <source>
        <dbReference type="EMBL" id="ABO94286.1"/>
    </source>
</evidence>
<keyword evidence="2" id="KW-1133">Transmembrane helix</keyword>
<keyword evidence="2" id="KW-0472">Membrane</keyword>
<evidence type="ECO:0000256" key="2">
    <source>
        <dbReference type="SAM" id="Phobius"/>
    </source>
</evidence>
<accession>A4RS03</accession>
<dbReference type="GeneID" id="4999813"/>